<comment type="cofactor">
    <cofactor evidence="2">
        <name>Mg(2+)</name>
        <dbReference type="ChEBI" id="CHEBI:18420"/>
    </cofactor>
</comment>
<dbReference type="PANTHER" id="PTHR21621">
    <property type="entry name" value="RIBOSOMAL PROTEIN S6 MODIFICATION PROTEIN"/>
    <property type="match status" value="1"/>
</dbReference>
<evidence type="ECO:0000256" key="6">
    <source>
        <dbReference type="ARBA" id="ARBA00022840"/>
    </source>
</evidence>
<dbReference type="InterPro" id="IPR016185">
    <property type="entry name" value="PreATP-grasp_dom_sf"/>
</dbReference>
<comment type="cofactor">
    <cofactor evidence="1">
        <name>Mn(2+)</name>
        <dbReference type="ChEBI" id="CHEBI:29035"/>
    </cofactor>
</comment>
<dbReference type="InterPro" id="IPR011761">
    <property type="entry name" value="ATP-grasp"/>
</dbReference>
<feature type="domain" description="ATP-grasp" evidence="11">
    <location>
        <begin position="113"/>
        <end position="296"/>
    </location>
</feature>
<dbReference type="Pfam" id="PF18030">
    <property type="entry name" value="Rimk_N"/>
    <property type="match status" value="1"/>
</dbReference>
<dbReference type="NCBIfam" id="TIGR00768">
    <property type="entry name" value="rimK_fam"/>
    <property type="match status" value="1"/>
</dbReference>
<dbReference type="PANTHER" id="PTHR21621:SF0">
    <property type="entry name" value="BETA-CITRYLGLUTAMATE SYNTHASE B-RELATED"/>
    <property type="match status" value="1"/>
</dbReference>
<dbReference type="InterPro" id="IPR013815">
    <property type="entry name" value="ATP_grasp_subdomain_1"/>
</dbReference>
<dbReference type="Gene3D" id="3.30.470.20">
    <property type="entry name" value="ATP-grasp fold, B domain"/>
    <property type="match status" value="1"/>
</dbReference>
<dbReference type="GO" id="GO:0046872">
    <property type="term" value="F:metal ion binding"/>
    <property type="evidence" value="ECO:0007669"/>
    <property type="project" value="UniProtKB-KW"/>
</dbReference>
<dbReference type="Gene3D" id="3.30.1490.20">
    <property type="entry name" value="ATP-grasp fold, A domain"/>
    <property type="match status" value="1"/>
</dbReference>
<evidence type="ECO:0000256" key="3">
    <source>
        <dbReference type="ARBA" id="ARBA00022598"/>
    </source>
</evidence>
<organism evidence="12 13">
    <name type="scientific">Gimesia panareensis</name>
    <dbReference type="NCBI Taxonomy" id="2527978"/>
    <lineage>
        <taxon>Bacteria</taxon>
        <taxon>Pseudomonadati</taxon>
        <taxon>Planctomycetota</taxon>
        <taxon>Planctomycetia</taxon>
        <taxon>Planctomycetales</taxon>
        <taxon>Planctomycetaceae</taxon>
        <taxon>Gimesia</taxon>
    </lineage>
</organism>
<dbReference type="GO" id="GO:0005737">
    <property type="term" value="C:cytoplasm"/>
    <property type="evidence" value="ECO:0007669"/>
    <property type="project" value="TreeGrafter"/>
</dbReference>
<evidence type="ECO:0000256" key="1">
    <source>
        <dbReference type="ARBA" id="ARBA00001936"/>
    </source>
</evidence>
<evidence type="ECO:0000259" key="11">
    <source>
        <dbReference type="PROSITE" id="PS50975"/>
    </source>
</evidence>
<sequence>MRIAILGNQGSWYCRELKAAAEARGHQACTLEFRDLAALLSGQSMEQFCCYDADEQQINLNQFDCLIIRTMPPGSLEQVIFRMDLLGRLEQAGVTVFNTPRAIECAVDKYLTTSRLAAAGLPVPATAVCESSAAAMQRFEELGGDVVVKPLFGSEGRGIFRISDPDLAYRSFRTLERTQSVIYLQQYVAHPGYDLRILILNGTVTGAIRRHNQTDFRTNISRQGRAEAYTPTEEEVQLALRASDLTQAEFAGVDLLPPVDAPETRYLLEVNAVPGWRGLQSATNVNVAALVIEYLEQKRNNAGASNAP</sequence>
<dbReference type="GO" id="GO:0005524">
    <property type="term" value="F:ATP binding"/>
    <property type="evidence" value="ECO:0007669"/>
    <property type="project" value="UniProtKB-UniRule"/>
</dbReference>
<dbReference type="Gene3D" id="3.40.50.20">
    <property type="match status" value="1"/>
</dbReference>
<keyword evidence="7" id="KW-0460">Magnesium</keyword>
<evidence type="ECO:0000256" key="7">
    <source>
        <dbReference type="ARBA" id="ARBA00022842"/>
    </source>
</evidence>
<keyword evidence="6 10" id="KW-0067">ATP-binding</keyword>
<evidence type="ECO:0000256" key="2">
    <source>
        <dbReference type="ARBA" id="ARBA00001946"/>
    </source>
</evidence>
<keyword evidence="13" id="KW-1185">Reference proteome</keyword>
<keyword evidence="3" id="KW-0436">Ligase</keyword>
<dbReference type="GO" id="GO:0009432">
    <property type="term" value="P:SOS response"/>
    <property type="evidence" value="ECO:0007669"/>
    <property type="project" value="TreeGrafter"/>
</dbReference>
<keyword evidence="4" id="KW-0479">Metal-binding</keyword>
<name>A0A517Q2U3_9PLAN</name>
<dbReference type="InterPro" id="IPR013651">
    <property type="entry name" value="ATP-grasp_RimK-type"/>
</dbReference>
<dbReference type="GO" id="GO:0018169">
    <property type="term" value="F:ribosomal S6-glutamic acid ligase activity"/>
    <property type="evidence" value="ECO:0007669"/>
    <property type="project" value="TreeGrafter"/>
</dbReference>
<dbReference type="GO" id="GO:0006412">
    <property type="term" value="P:translation"/>
    <property type="evidence" value="ECO:0007669"/>
    <property type="project" value="UniProtKB-KW"/>
</dbReference>
<protein>
    <submittedName>
        <fullName evidence="12">Ribosomal protein S6 modification protein</fullName>
    </submittedName>
</protein>
<dbReference type="InterPro" id="IPR041107">
    <property type="entry name" value="Rimk_N"/>
</dbReference>
<keyword evidence="9" id="KW-0464">Manganese</keyword>
<keyword evidence="5 10" id="KW-0547">Nucleotide-binding</keyword>
<evidence type="ECO:0000256" key="8">
    <source>
        <dbReference type="ARBA" id="ARBA00022917"/>
    </source>
</evidence>
<dbReference type="AlphaFoldDB" id="A0A517Q2U3"/>
<dbReference type="EMBL" id="CP037421">
    <property type="protein sequence ID" value="QDT25934.1"/>
    <property type="molecule type" value="Genomic_DNA"/>
</dbReference>
<accession>A0A517Q2U3</accession>
<reference evidence="12 13" key="1">
    <citation type="submission" date="2019-03" db="EMBL/GenBank/DDBJ databases">
        <title>Deep-cultivation of Planctomycetes and their phenomic and genomic characterization uncovers novel biology.</title>
        <authorList>
            <person name="Wiegand S."/>
            <person name="Jogler M."/>
            <person name="Boedeker C."/>
            <person name="Pinto D."/>
            <person name="Vollmers J."/>
            <person name="Rivas-Marin E."/>
            <person name="Kohn T."/>
            <person name="Peeters S.H."/>
            <person name="Heuer A."/>
            <person name="Rast P."/>
            <person name="Oberbeckmann S."/>
            <person name="Bunk B."/>
            <person name="Jeske O."/>
            <person name="Meyerdierks A."/>
            <person name="Storesund J.E."/>
            <person name="Kallscheuer N."/>
            <person name="Luecker S."/>
            <person name="Lage O.M."/>
            <person name="Pohl T."/>
            <person name="Merkel B.J."/>
            <person name="Hornburger P."/>
            <person name="Mueller R.-W."/>
            <person name="Bruemmer F."/>
            <person name="Labrenz M."/>
            <person name="Spormann A.M."/>
            <person name="Op den Camp H."/>
            <person name="Overmann J."/>
            <person name="Amann R."/>
            <person name="Jetten M.S.M."/>
            <person name="Mascher T."/>
            <person name="Medema M.H."/>
            <person name="Devos D.P."/>
            <person name="Kaster A.-K."/>
            <person name="Ovreas L."/>
            <person name="Rohde M."/>
            <person name="Galperin M.Y."/>
            <person name="Jogler C."/>
        </authorList>
    </citation>
    <scope>NUCLEOTIDE SEQUENCE [LARGE SCALE GENOMIC DNA]</scope>
    <source>
        <strain evidence="12 13">Enr10</strain>
    </source>
</reference>
<evidence type="ECO:0000313" key="13">
    <source>
        <dbReference type="Proteomes" id="UP000315647"/>
    </source>
</evidence>
<gene>
    <name evidence="12" type="primary">rimK_1</name>
    <name evidence="12" type="ORF">Enr10x_12320</name>
</gene>
<dbReference type="Proteomes" id="UP000315647">
    <property type="component" value="Chromosome"/>
</dbReference>
<keyword evidence="8" id="KW-0648">Protein biosynthesis</keyword>
<evidence type="ECO:0000313" key="12">
    <source>
        <dbReference type="EMBL" id="QDT25934.1"/>
    </source>
</evidence>
<dbReference type="InterPro" id="IPR004666">
    <property type="entry name" value="Rp_bS6_RimK/Lys_biosynth_LsyX"/>
</dbReference>
<evidence type="ECO:0000256" key="5">
    <source>
        <dbReference type="ARBA" id="ARBA00022741"/>
    </source>
</evidence>
<dbReference type="SUPFAM" id="SSF56059">
    <property type="entry name" value="Glutathione synthetase ATP-binding domain-like"/>
    <property type="match status" value="1"/>
</dbReference>
<dbReference type="SUPFAM" id="SSF52440">
    <property type="entry name" value="PreATP-grasp domain"/>
    <property type="match status" value="1"/>
</dbReference>
<dbReference type="Pfam" id="PF08443">
    <property type="entry name" value="RimK"/>
    <property type="match status" value="1"/>
</dbReference>
<dbReference type="RefSeq" id="WP_145448430.1">
    <property type="nucleotide sequence ID" value="NZ_CP037421.1"/>
</dbReference>
<evidence type="ECO:0000256" key="9">
    <source>
        <dbReference type="ARBA" id="ARBA00023211"/>
    </source>
</evidence>
<evidence type="ECO:0000256" key="4">
    <source>
        <dbReference type="ARBA" id="ARBA00022723"/>
    </source>
</evidence>
<dbReference type="PROSITE" id="PS50975">
    <property type="entry name" value="ATP_GRASP"/>
    <property type="match status" value="1"/>
</dbReference>
<proteinExistence type="predicted"/>
<evidence type="ECO:0000256" key="10">
    <source>
        <dbReference type="PROSITE-ProRule" id="PRU00409"/>
    </source>
</evidence>